<dbReference type="EMBL" id="LR798360">
    <property type="protein sequence ID" value="CAB5226380.1"/>
    <property type="molecule type" value="Genomic_DNA"/>
</dbReference>
<proteinExistence type="predicted"/>
<name>A0A6J7X905_9CAUD</name>
<gene>
    <name evidence="1" type="ORF">UFOVP760_156</name>
</gene>
<protein>
    <submittedName>
        <fullName evidence="1">Uncharacterized protein</fullName>
    </submittedName>
</protein>
<accession>A0A6J7X905</accession>
<reference evidence="1" key="1">
    <citation type="submission" date="2020-05" db="EMBL/GenBank/DDBJ databases">
        <authorList>
            <person name="Chiriac C."/>
            <person name="Salcher M."/>
            <person name="Ghai R."/>
            <person name="Kavagutti S V."/>
        </authorList>
    </citation>
    <scope>NUCLEOTIDE SEQUENCE</scope>
</reference>
<sequence>MHYITGTSFSVKPDPKRGYKSKENVFSVNTAYRLATIKGCDTGLQYTFIGVDKSNVEMQFNSAREADLFIAGLRNEILPDYDARYASRSNDI</sequence>
<evidence type="ECO:0000313" key="1">
    <source>
        <dbReference type="EMBL" id="CAB5226380.1"/>
    </source>
</evidence>
<organism evidence="1">
    <name type="scientific">uncultured Caudovirales phage</name>
    <dbReference type="NCBI Taxonomy" id="2100421"/>
    <lineage>
        <taxon>Viruses</taxon>
        <taxon>Duplodnaviria</taxon>
        <taxon>Heunggongvirae</taxon>
        <taxon>Uroviricota</taxon>
        <taxon>Caudoviricetes</taxon>
        <taxon>Peduoviridae</taxon>
        <taxon>Maltschvirus</taxon>
        <taxon>Maltschvirus maltsch</taxon>
    </lineage>
</organism>